<feature type="transmembrane region" description="Helical" evidence="2">
    <location>
        <begin position="156"/>
        <end position="174"/>
    </location>
</feature>
<feature type="transmembrane region" description="Helical" evidence="2">
    <location>
        <begin position="181"/>
        <end position="200"/>
    </location>
</feature>
<feature type="transmembrane region" description="Helical" evidence="2">
    <location>
        <begin position="110"/>
        <end position="130"/>
    </location>
</feature>
<dbReference type="SUPFAM" id="SSF48317">
    <property type="entry name" value="Acid phosphatase/Vanadium-dependent haloperoxidase"/>
    <property type="match status" value="1"/>
</dbReference>
<keyword evidence="5" id="KW-1185">Reference proteome</keyword>
<dbReference type="Pfam" id="PF01569">
    <property type="entry name" value="PAP2"/>
    <property type="match status" value="1"/>
</dbReference>
<feature type="domain" description="Phosphatidic acid phosphatase type 2/haloperoxidase" evidence="3">
    <location>
        <begin position="113"/>
        <end position="227"/>
    </location>
</feature>
<dbReference type="Proteomes" id="UP000523000">
    <property type="component" value="Unassembled WGS sequence"/>
</dbReference>
<evidence type="ECO:0000313" key="5">
    <source>
        <dbReference type="Proteomes" id="UP000523000"/>
    </source>
</evidence>
<evidence type="ECO:0000259" key="3">
    <source>
        <dbReference type="SMART" id="SM00014"/>
    </source>
</evidence>
<reference evidence="4 5" key="1">
    <citation type="submission" date="2020-08" db="EMBL/GenBank/DDBJ databases">
        <title>Sequencing the genomes of 1000 actinobacteria strains.</title>
        <authorList>
            <person name="Klenk H.-P."/>
        </authorList>
    </citation>
    <scope>NUCLEOTIDE SEQUENCE [LARGE SCALE GENOMIC DNA]</scope>
    <source>
        <strain evidence="4 5">DSM 22826</strain>
    </source>
</reference>
<dbReference type="InterPro" id="IPR036938">
    <property type="entry name" value="PAP2/HPO_sf"/>
</dbReference>
<feature type="transmembrane region" description="Helical" evidence="2">
    <location>
        <begin position="29"/>
        <end position="47"/>
    </location>
</feature>
<dbReference type="SMART" id="SM00014">
    <property type="entry name" value="acidPPc"/>
    <property type="match status" value="1"/>
</dbReference>
<comment type="caution">
    <text evidence="4">The sequence shown here is derived from an EMBL/GenBank/DDBJ whole genome shotgun (WGS) entry which is preliminary data.</text>
</comment>
<dbReference type="PANTHER" id="PTHR14969">
    <property type="entry name" value="SPHINGOSINE-1-PHOSPHATE PHOSPHOHYDROLASE"/>
    <property type="match status" value="1"/>
</dbReference>
<evidence type="ECO:0000313" key="4">
    <source>
        <dbReference type="EMBL" id="MBB2995295.1"/>
    </source>
</evidence>
<name>A0A839QL38_9MICC</name>
<feature type="transmembrane region" description="Helical" evidence="2">
    <location>
        <begin position="212"/>
        <end position="234"/>
    </location>
</feature>
<dbReference type="AlphaFoldDB" id="A0A839QL38"/>
<dbReference type="EC" id="3.6.1.27" evidence="4"/>
<dbReference type="InterPro" id="IPR000326">
    <property type="entry name" value="PAP2/HPO"/>
</dbReference>
<feature type="region of interest" description="Disordered" evidence="1">
    <location>
        <begin position="1"/>
        <end position="23"/>
    </location>
</feature>
<organism evidence="4 5">
    <name type="scientific">Paeniglutamicibacter cryotolerans</name>
    <dbReference type="NCBI Taxonomy" id="670079"/>
    <lineage>
        <taxon>Bacteria</taxon>
        <taxon>Bacillati</taxon>
        <taxon>Actinomycetota</taxon>
        <taxon>Actinomycetes</taxon>
        <taxon>Micrococcales</taxon>
        <taxon>Micrococcaceae</taxon>
        <taxon>Paeniglutamicibacter</taxon>
    </lineage>
</organism>
<gene>
    <name evidence="4" type="ORF">E9229_001486</name>
</gene>
<protein>
    <submittedName>
        <fullName evidence="4">Undecaprenyl-diphosphatase</fullName>
        <ecNumber evidence="4">3.6.1.27</ecNumber>
    </submittedName>
</protein>
<keyword evidence="4" id="KW-0378">Hydrolase</keyword>
<evidence type="ECO:0000256" key="2">
    <source>
        <dbReference type="SAM" id="Phobius"/>
    </source>
</evidence>
<feature type="transmembrane region" description="Helical" evidence="2">
    <location>
        <begin position="83"/>
        <end position="103"/>
    </location>
</feature>
<keyword evidence="2" id="KW-0812">Transmembrane</keyword>
<keyword evidence="2" id="KW-1133">Transmembrane helix</keyword>
<accession>A0A839QL38</accession>
<dbReference type="Gene3D" id="1.20.144.10">
    <property type="entry name" value="Phosphatidic acid phosphatase type 2/haloperoxidase"/>
    <property type="match status" value="1"/>
</dbReference>
<keyword evidence="2" id="KW-0472">Membrane</keyword>
<dbReference type="CDD" id="cd03392">
    <property type="entry name" value="PAP2_like_2"/>
    <property type="match status" value="1"/>
</dbReference>
<dbReference type="PANTHER" id="PTHR14969:SF13">
    <property type="entry name" value="AT30094P"/>
    <property type="match status" value="1"/>
</dbReference>
<dbReference type="GO" id="GO:0050380">
    <property type="term" value="F:undecaprenyl-diphosphatase activity"/>
    <property type="evidence" value="ECO:0007669"/>
    <property type="project" value="UniProtKB-EC"/>
</dbReference>
<sequence>MMSPRRVPSNAASPDYGRGSPKRPGGRRVLWFVLVITSALFGLARRVHLSIGMKNGPASWDQPILEWMVAHRTPELNQLVTGFTNLGSTPGMATIAVIAVALLMWRSRSWWPLILVVVTAAGSLTLTSVLKQSVGRSRPPHGEAVPPYESSPSFPSGHTLNASAIIAVIAYLMVLQLRSTLAKAATITGLSLFIFLMGVSRNYLGLHWFTDVLAGWMIGLGWAALVMLIHYLVVVRGRHLPWRW</sequence>
<proteinExistence type="predicted"/>
<evidence type="ECO:0000256" key="1">
    <source>
        <dbReference type="SAM" id="MobiDB-lite"/>
    </source>
</evidence>
<dbReference type="EMBL" id="JACHVS010000001">
    <property type="protein sequence ID" value="MBB2995295.1"/>
    <property type="molecule type" value="Genomic_DNA"/>
</dbReference>